<dbReference type="Pfam" id="PF02782">
    <property type="entry name" value="FGGY_C"/>
    <property type="match status" value="1"/>
</dbReference>
<dbReference type="Gene3D" id="3.30.420.40">
    <property type="match status" value="2"/>
</dbReference>
<dbReference type="PATRIC" id="fig|1679170.3.peg.3823"/>
<feature type="domain" description="Carbohydrate kinase FGGY N-terminal" evidence="10">
    <location>
        <begin position="5"/>
        <end position="276"/>
    </location>
</feature>
<dbReference type="InterPro" id="IPR018483">
    <property type="entry name" value="Carb_kinase_FGGY_CS"/>
</dbReference>
<dbReference type="NCBIfam" id="NF003154">
    <property type="entry name" value="PRK04123.1"/>
    <property type="match status" value="1"/>
</dbReference>
<evidence type="ECO:0000259" key="11">
    <source>
        <dbReference type="Pfam" id="PF02782"/>
    </source>
</evidence>
<sequence>MTRKYTIGIDFGTESGRVLLVDVDTGEEIATHVTAYKNGVLDEMLPNGQSLQPDWALQHPGDYLDVLFHSVPEVMRLAQIDKKDVIGVGIDFTSSTILPLDQQGNPLCLDLKWENHPHSWVKLWKHHAAHKEADEITRLAKERNEEFLHRYGGKISSEWMFPKILQIIKEAPEVFEEADLFIEACDWVTYRLTNNLIRSSNTCGYKAFWNKEAGYPEASFFQALHPRLENILETKMRGEVRSIGEKAGELTEEMAHKLGLLPGIAVAVGIIDAHAGVPAVGAVHPGQFVLAMGTSTCHMLISDKEEAIEGICGIVEDGIIPGYYSYETGQVAVGDSFAWYVEQAVPSYVVQEAEEAGKSVHQVLEEKASTYKPGQSGLITLDWWNGNRSVLVDANLSGTIIGLTLATKPEEIYRSLLESTAFGTRKIIENFTEAGVEVRELFACGGLPQRNKLLMQIYADITNREIKIPASNQTTALGAAMYASVAAGGYNGGYDTIFEAAEKMAKVKEEVFVPIVENVKIYDELYKYYLDLHDYFGREKYEIMHGLKKMRMIDDVEPGQNDRKLEVQM</sequence>
<dbReference type="CDD" id="cd07781">
    <property type="entry name" value="ASKHA_NBD_FGGY_L-RBK"/>
    <property type="match status" value="1"/>
</dbReference>
<keyword evidence="2 7" id="KW-0547">Nucleotide-binding</keyword>
<dbReference type="GO" id="GO:0005524">
    <property type="term" value="F:ATP binding"/>
    <property type="evidence" value="ECO:0007669"/>
    <property type="project" value="UniProtKB-UniRule"/>
</dbReference>
<dbReference type="InterPro" id="IPR043129">
    <property type="entry name" value="ATPase_NBD"/>
</dbReference>
<dbReference type="InterPro" id="IPR018484">
    <property type="entry name" value="FGGY_N"/>
</dbReference>
<evidence type="ECO:0000256" key="3">
    <source>
        <dbReference type="ARBA" id="ARBA00022777"/>
    </source>
</evidence>
<protein>
    <recommendedName>
        <fullName evidence="7 8">Ribulokinase</fullName>
        <ecNumber evidence="7 8">2.7.1.16</ecNumber>
    </recommendedName>
</protein>
<dbReference type="PIRSF" id="PIRSF000538">
    <property type="entry name" value="GlpK"/>
    <property type="match status" value="1"/>
</dbReference>
<dbReference type="UniPathway" id="UPA00145">
    <property type="reaction ID" value="UER00566"/>
</dbReference>
<proteinExistence type="inferred from homology"/>
<comment type="caution">
    <text evidence="12">The sequence shown here is derived from an EMBL/GenBank/DDBJ whole genome shotgun (WGS) entry which is preliminary data.</text>
</comment>
<evidence type="ECO:0000259" key="10">
    <source>
        <dbReference type="Pfam" id="PF00370"/>
    </source>
</evidence>
<comment type="catalytic activity">
    <reaction evidence="7">
        <text>D-ribulose + ATP = D-ribulose 5-phosphate + ADP + H(+)</text>
        <dbReference type="Rhea" id="RHEA:17601"/>
        <dbReference type="ChEBI" id="CHEBI:15378"/>
        <dbReference type="ChEBI" id="CHEBI:17173"/>
        <dbReference type="ChEBI" id="CHEBI:30616"/>
        <dbReference type="ChEBI" id="CHEBI:58121"/>
        <dbReference type="ChEBI" id="CHEBI:456216"/>
        <dbReference type="EC" id="2.7.1.16"/>
    </reaction>
</comment>
<keyword evidence="3 7" id="KW-0418">Kinase</keyword>
<evidence type="ECO:0000313" key="13">
    <source>
        <dbReference type="Proteomes" id="UP000037146"/>
    </source>
</evidence>
<evidence type="ECO:0000256" key="5">
    <source>
        <dbReference type="ARBA" id="ARBA00022935"/>
    </source>
</evidence>
<comment type="catalytic activity">
    <reaction evidence="7 9">
        <text>L-ribulose + ATP = L-ribulose 5-phosphate + ADP + H(+)</text>
        <dbReference type="Rhea" id="RHEA:22072"/>
        <dbReference type="ChEBI" id="CHEBI:15378"/>
        <dbReference type="ChEBI" id="CHEBI:16880"/>
        <dbReference type="ChEBI" id="CHEBI:30616"/>
        <dbReference type="ChEBI" id="CHEBI:58226"/>
        <dbReference type="ChEBI" id="CHEBI:456216"/>
        <dbReference type="EC" id="2.7.1.16"/>
    </reaction>
</comment>
<gene>
    <name evidence="7" type="primary">araB</name>
    <name evidence="12" type="ORF">AC625_16835</name>
</gene>
<dbReference type="HAMAP" id="MF_00520">
    <property type="entry name" value="Ribulokinase"/>
    <property type="match status" value="1"/>
</dbReference>
<evidence type="ECO:0000256" key="4">
    <source>
        <dbReference type="ARBA" id="ARBA00022840"/>
    </source>
</evidence>
<dbReference type="InterPro" id="IPR005929">
    <property type="entry name" value="Ribulokinase"/>
</dbReference>
<dbReference type="OrthoDB" id="9805576at2"/>
<keyword evidence="13" id="KW-1185">Reference proteome</keyword>
<dbReference type="GO" id="GO:0008741">
    <property type="term" value="F:ribulokinase activity"/>
    <property type="evidence" value="ECO:0007669"/>
    <property type="project" value="UniProtKB-UniRule"/>
</dbReference>
<evidence type="ECO:0000256" key="6">
    <source>
        <dbReference type="ARBA" id="ARBA00023277"/>
    </source>
</evidence>
<dbReference type="EMBL" id="LFZW01000001">
    <property type="protein sequence ID" value="KMY50989.1"/>
    <property type="molecule type" value="Genomic_DNA"/>
</dbReference>
<dbReference type="STRING" id="1679170.AC625_16835"/>
<name>A0A0K9GWE2_9BACI</name>
<evidence type="ECO:0000313" key="12">
    <source>
        <dbReference type="EMBL" id="KMY50989.1"/>
    </source>
</evidence>
<dbReference type="GO" id="GO:0019150">
    <property type="term" value="F:D-ribulokinase activity"/>
    <property type="evidence" value="ECO:0007669"/>
    <property type="project" value="RHEA"/>
</dbReference>
<comment type="pathway">
    <text evidence="7 9">Carbohydrate degradation; L-arabinose degradation via L-ribulose; D-xylulose 5-phosphate from L-arabinose (bacterial route): step 2/3.</text>
</comment>
<evidence type="ECO:0000256" key="1">
    <source>
        <dbReference type="ARBA" id="ARBA00022679"/>
    </source>
</evidence>
<dbReference type="SUPFAM" id="SSF53067">
    <property type="entry name" value="Actin-like ATPase domain"/>
    <property type="match status" value="2"/>
</dbReference>
<keyword evidence="4 7" id="KW-0067">ATP-binding</keyword>
<dbReference type="PANTHER" id="PTHR43435">
    <property type="entry name" value="RIBULOKINASE"/>
    <property type="match status" value="1"/>
</dbReference>
<dbReference type="Proteomes" id="UP000037146">
    <property type="component" value="Unassembled WGS sequence"/>
</dbReference>
<dbReference type="InterPro" id="IPR000577">
    <property type="entry name" value="Carb_kinase_FGGY"/>
</dbReference>
<accession>A0A0K9GWE2</accession>
<keyword evidence="6 7" id="KW-0119">Carbohydrate metabolism</keyword>
<dbReference type="EC" id="2.7.1.16" evidence="7 8"/>
<evidence type="ECO:0000256" key="9">
    <source>
        <dbReference type="RuleBase" id="RU003455"/>
    </source>
</evidence>
<organism evidence="12 13">
    <name type="scientific">Peribacillus loiseleuriae</name>
    <dbReference type="NCBI Taxonomy" id="1679170"/>
    <lineage>
        <taxon>Bacteria</taxon>
        <taxon>Bacillati</taxon>
        <taxon>Bacillota</taxon>
        <taxon>Bacilli</taxon>
        <taxon>Bacillales</taxon>
        <taxon>Bacillaceae</taxon>
        <taxon>Peribacillus</taxon>
    </lineage>
</organism>
<dbReference type="PANTHER" id="PTHR43435:SF4">
    <property type="entry name" value="FGGY CARBOHYDRATE KINASE DOMAIN-CONTAINING PROTEIN"/>
    <property type="match status" value="1"/>
</dbReference>
<dbReference type="InterPro" id="IPR018485">
    <property type="entry name" value="FGGY_C"/>
</dbReference>
<keyword evidence="5 7" id="KW-0054">Arabinose catabolism</keyword>
<feature type="domain" description="Carbohydrate kinase FGGY C-terminal" evidence="11">
    <location>
        <begin position="290"/>
        <end position="487"/>
    </location>
</feature>
<dbReference type="AlphaFoldDB" id="A0A0K9GWE2"/>
<dbReference type="PROSITE" id="PS00445">
    <property type="entry name" value="FGGY_KINASES_2"/>
    <property type="match status" value="1"/>
</dbReference>
<comment type="similarity">
    <text evidence="7 9">Belongs to the ribulokinase family.</text>
</comment>
<evidence type="ECO:0000256" key="8">
    <source>
        <dbReference type="NCBIfam" id="TIGR01234"/>
    </source>
</evidence>
<dbReference type="RefSeq" id="WP_049682339.1">
    <property type="nucleotide sequence ID" value="NZ_LFZW01000001.1"/>
</dbReference>
<reference evidence="13" key="1">
    <citation type="submission" date="2015-07" db="EMBL/GenBank/DDBJ databases">
        <title>Genome sequencing project for genomic taxonomy and phylogenomics of Bacillus-like bacteria.</title>
        <authorList>
            <person name="Liu B."/>
            <person name="Wang J."/>
            <person name="Zhu Y."/>
            <person name="Liu G."/>
            <person name="Chen Q."/>
            <person name="Chen Z."/>
            <person name="Lan J."/>
            <person name="Che J."/>
            <person name="Ge C."/>
            <person name="Shi H."/>
            <person name="Pan Z."/>
            <person name="Liu X."/>
        </authorList>
    </citation>
    <scope>NUCLEOTIDE SEQUENCE [LARGE SCALE GENOMIC DNA]</scope>
    <source>
        <strain evidence="13">FJAT-27997</strain>
    </source>
</reference>
<dbReference type="Pfam" id="PF00370">
    <property type="entry name" value="FGGY_N"/>
    <property type="match status" value="1"/>
</dbReference>
<keyword evidence="1 7" id="KW-0808">Transferase</keyword>
<dbReference type="NCBIfam" id="TIGR01234">
    <property type="entry name" value="L-ribulokinase"/>
    <property type="match status" value="1"/>
</dbReference>
<dbReference type="GO" id="GO:0019569">
    <property type="term" value="P:L-arabinose catabolic process to D-xylulose 5-phosphate"/>
    <property type="evidence" value="ECO:0007669"/>
    <property type="project" value="UniProtKB-UniRule"/>
</dbReference>
<evidence type="ECO:0000256" key="2">
    <source>
        <dbReference type="ARBA" id="ARBA00022741"/>
    </source>
</evidence>
<evidence type="ECO:0000256" key="7">
    <source>
        <dbReference type="HAMAP-Rule" id="MF_00520"/>
    </source>
</evidence>
<dbReference type="GO" id="GO:0005737">
    <property type="term" value="C:cytoplasm"/>
    <property type="evidence" value="ECO:0007669"/>
    <property type="project" value="TreeGrafter"/>
</dbReference>